<feature type="binding site" evidence="3">
    <location>
        <position position="52"/>
    </location>
    <ligand>
        <name>Zn(2+)</name>
        <dbReference type="ChEBI" id="CHEBI:29105"/>
    </ligand>
</feature>
<dbReference type="InterPro" id="IPR036874">
    <property type="entry name" value="Carbonic_anhydrase_sf"/>
</dbReference>
<feature type="binding site" evidence="3">
    <location>
        <position position="49"/>
    </location>
    <ligand>
        <name>Zn(2+)</name>
        <dbReference type="ChEBI" id="CHEBI:29105"/>
    </ligand>
</feature>
<gene>
    <name evidence="4" type="ORF">AWC27_05705</name>
</gene>
<dbReference type="Pfam" id="PF00484">
    <property type="entry name" value="Pro_CA"/>
    <property type="match status" value="1"/>
</dbReference>
<dbReference type="Gene3D" id="3.40.1050.10">
    <property type="entry name" value="Carbonic anhydrase"/>
    <property type="match status" value="1"/>
</dbReference>
<dbReference type="InterPro" id="IPR001765">
    <property type="entry name" value="Carbonic_anhydrase"/>
</dbReference>
<dbReference type="AlphaFoldDB" id="A0A1X2E6D1"/>
<dbReference type="SMART" id="SM00947">
    <property type="entry name" value="Pro_CA"/>
    <property type="match status" value="1"/>
</dbReference>
<organism evidence="4 5">
    <name type="scientific">Mycobacterium szulgai</name>
    <dbReference type="NCBI Taxonomy" id="1787"/>
    <lineage>
        <taxon>Bacteria</taxon>
        <taxon>Bacillati</taxon>
        <taxon>Actinomycetota</taxon>
        <taxon>Actinomycetes</taxon>
        <taxon>Mycobacteriales</taxon>
        <taxon>Mycobacteriaceae</taxon>
        <taxon>Mycobacterium</taxon>
    </lineage>
</organism>
<comment type="similarity">
    <text evidence="1">Belongs to the beta-class carbonic anhydrase family.</text>
</comment>
<comment type="function">
    <text evidence="2">Catalyzes the reversible hydration of carbon dioxide to form bicarbonate.</text>
</comment>
<dbReference type="GO" id="GO:0008270">
    <property type="term" value="F:zinc ion binding"/>
    <property type="evidence" value="ECO:0007669"/>
    <property type="project" value="InterPro"/>
</dbReference>
<sequence>MTSDLVFGQSRGTFIDVSTWGHVIDAGVLATIEYAVDTLEVPLIVVLGHAHCAAMQTALNSWNNVDIPDGATRAVVENAMSSLAQRGAGACRVEELTRIHMAHIGTSLLAKSPALARAVDRGQTAIISVVSDSADGHIRTCGIVGDITERERDTYLLEVV</sequence>
<evidence type="ECO:0000313" key="4">
    <source>
        <dbReference type="EMBL" id="ORW95907.1"/>
    </source>
</evidence>
<dbReference type="SUPFAM" id="SSF53056">
    <property type="entry name" value="beta-carbonic anhydrase, cab"/>
    <property type="match status" value="1"/>
</dbReference>
<evidence type="ECO:0000256" key="1">
    <source>
        <dbReference type="ARBA" id="ARBA00006217"/>
    </source>
</evidence>
<evidence type="ECO:0000313" key="5">
    <source>
        <dbReference type="Proteomes" id="UP000193317"/>
    </source>
</evidence>
<keyword evidence="3" id="KW-0479">Metal-binding</keyword>
<accession>A0A1X2E6D1</accession>
<comment type="cofactor">
    <cofactor evidence="3">
        <name>Zn(2+)</name>
        <dbReference type="ChEBI" id="CHEBI:29105"/>
    </cofactor>
    <text evidence="3">Binds 1 zinc ion per subunit.</text>
</comment>
<keyword evidence="3" id="KW-0862">Zinc</keyword>
<comment type="caution">
    <text evidence="4">The sequence shown here is derived from an EMBL/GenBank/DDBJ whole genome shotgun (WGS) entry which is preliminary data.</text>
</comment>
<dbReference type="EMBL" id="LQPW01000134">
    <property type="protein sequence ID" value="ORW95907.1"/>
    <property type="molecule type" value="Genomic_DNA"/>
</dbReference>
<reference evidence="4 5" key="1">
    <citation type="submission" date="2016-01" db="EMBL/GenBank/DDBJ databases">
        <title>The new phylogeny of the genus Mycobacterium.</title>
        <authorList>
            <person name="Tarcisio F."/>
            <person name="Conor M."/>
            <person name="Antonella G."/>
            <person name="Elisabetta G."/>
            <person name="Giulia F.S."/>
            <person name="Sara T."/>
            <person name="Anna F."/>
            <person name="Clotilde B."/>
            <person name="Roberto B."/>
            <person name="Veronica D.S."/>
            <person name="Fabio R."/>
            <person name="Monica P."/>
            <person name="Olivier J."/>
            <person name="Enrico T."/>
            <person name="Nicola S."/>
        </authorList>
    </citation>
    <scope>NUCLEOTIDE SEQUENCE [LARGE SCALE GENOMIC DNA]</scope>
    <source>
        <strain evidence="4 5">DSM 44166</strain>
    </source>
</reference>
<evidence type="ECO:0000256" key="3">
    <source>
        <dbReference type="PIRSR" id="PIRSR601765-1"/>
    </source>
</evidence>
<evidence type="ECO:0000256" key="2">
    <source>
        <dbReference type="ARBA" id="ARBA00024993"/>
    </source>
</evidence>
<keyword evidence="5" id="KW-1185">Reference proteome</keyword>
<dbReference type="GO" id="GO:0004089">
    <property type="term" value="F:carbonate dehydratase activity"/>
    <property type="evidence" value="ECO:0007669"/>
    <property type="project" value="InterPro"/>
</dbReference>
<protein>
    <recommendedName>
        <fullName evidence="6">Carbonic anhydrase</fullName>
    </recommendedName>
</protein>
<evidence type="ECO:0008006" key="6">
    <source>
        <dbReference type="Google" id="ProtNLM"/>
    </source>
</evidence>
<proteinExistence type="inferred from homology"/>
<dbReference type="Proteomes" id="UP000193317">
    <property type="component" value="Unassembled WGS sequence"/>
</dbReference>
<name>A0A1X2E6D1_MYCSZ</name>